<proteinExistence type="inferred from homology"/>
<evidence type="ECO:0000256" key="3">
    <source>
        <dbReference type="ARBA" id="ARBA00022676"/>
    </source>
</evidence>
<dbReference type="EMBL" id="CACVKT020003067">
    <property type="protein sequence ID" value="CAC5381507.1"/>
    <property type="molecule type" value="Genomic_DNA"/>
</dbReference>
<protein>
    <recommendedName>
        <fullName evidence="11">Hexosyltransferase</fullName>
        <ecNumber evidence="11">2.4.1.-</ecNumber>
    </recommendedName>
</protein>
<keyword evidence="13" id="KW-1185">Reference proteome</keyword>
<evidence type="ECO:0000256" key="9">
    <source>
        <dbReference type="ARBA" id="ARBA00023136"/>
    </source>
</evidence>
<accession>A0A6J8BHA7</accession>
<dbReference type="GO" id="GO:0006493">
    <property type="term" value="P:protein O-linked glycosylation"/>
    <property type="evidence" value="ECO:0007669"/>
    <property type="project" value="TreeGrafter"/>
</dbReference>
<evidence type="ECO:0000256" key="5">
    <source>
        <dbReference type="ARBA" id="ARBA00022692"/>
    </source>
</evidence>
<dbReference type="GO" id="GO:0000139">
    <property type="term" value="C:Golgi membrane"/>
    <property type="evidence" value="ECO:0007669"/>
    <property type="project" value="UniProtKB-SubCell"/>
</dbReference>
<keyword evidence="3 11" id="KW-0328">Glycosyltransferase</keyword>
<dbReference type="InterPro" id="IPR002659">
    <property type="entry name" value="Glyco_trans_31"/>
</dbReference>
<dbReference type="GO" id="GO:0016758">
    <property type="term" value="F:hexosyltransferase activity"/>
    <property type="evidence" value="ECO:0007669"/>
    <property type="project" value="InterPro"/>
</dbReference>
<dbReference type="Pfam" id="PF01762">
    <property type="entry name" value="Galactosyl_T"/>
    <property type="match status" value="1"/>
</dbReference>
<evidence type="ECO:0000256" key="1">
    <source>
        <dbReference type="ARBA" id="ARBA00004323"/>
    </source>
</evidence>
<evidence type="ECO:0000256" key="7">
    <source>
        <dbReference type="ARBA" id="ARBA00022989"/>
    </source>
</evidence>
<evidence type="ECO:0000313" key="13">
    <source>
        <dbReference type="Proteomes" id="UP000507470"/>
    </source>
</evidence>
<evidence type="ECO:0000256" key="4">
    <source>
        <dbReference type="ARBA" id="ARBA00022679"/>
    </source>
</evidence>
<dbReference type="PANTHER" id="PTHR11214:SF364">
    <property type="entry name" value="HEXOSYLTRANSFERASE"/>
    <property type="match status" value="1"/>
</dbReference>
<dbReference type="AlphaFoldDB" id="A0A6J8BHA7"/>
<sequence>MLPRIPSIYRGILTLVGITLLLFMLLMQGNRPDTVRLRRLQIQNEVMGRVQIPDESGMEKSTANIRTTHRTIKETIRHQNIDTRNIVNPHNFSYLKNPVNICSGKDIYMITYIHTSPKNFHKRQTIRSTWGDKRLLEQYKTKIVFVMGRVDDTKVMNKLELENAHYGDIVQEDFLDSYKNLTFKGIAALKWISNYCNNTVFTLKTDDDILVNIFKLVKHLKEIVEFQLGRKNLILCNQWLRMAVLRDKNSKWYIPKEDFSPDYFPPYCSGSAFVLSTDMTSRMYNASLYEKFFWVDDYYITGILPSHIKVKQKRLNEAYILNGRVVYDKLVNDTKNQLMFFHVPKLNTIFSMWRLIKQRLKMHIQEEFTWSPVVSPDTVV</sequence>
<dbReference type="EC" id="2.4.1.-" evidence="11"/>
<evidence type="ECO:0000256" key="10">
    <source>
        <dbReference type="ARBA" id="ARBA00023180"/>
    </source>
</evidence>
<organism evidence="12 13">
    <name type="scientific">Mytilus coruscus</name>
    <name type="common">Sea mussel</name>
    <dbReference type="NCBI Taxonomy" id="42192"/>
    <lineage>
        <taxon>Eukaryota</taxon>
        <taxon>Metazoa</taxon>
        <taxon>Spiralia</taxon>
        <taxon>Lophotrochozoa</taxon>
        <taxon>Mollusca</taxon>
        <taxon>Bivalvia</taxon>
        <taxon>Autobranchia</taxon>
        <taxon>Pteriomorphia</taxon>
        <taxon>Mytilida</taxon>
        <taxon>Mytiloidea</taxon>
        <taxon>Mytilidae</taxon>
        <taxon>Mytilinae</taxon>
        <taxon>Mytilus</taxon>
    </lineage>
</organism>
<evidence type="ECO:0000313" key="12">
    <source>
        <dbReference type="EMBL" id="CAC5381507.1"/>
    </source>
</evidence>
<keyword evidence="7 11" id="KW-1133">Transmembrane helix</keyword>
<comment type="subcellular location">
    <subcellularLocation>
        <location evidence="1 11">Golgi apparatus membrane</location>
        <topology evidence="1 11">Single-pass type II membrane protein</topology>
    </subcellularLocation>
</comment>
<keyword evidence="5 11" id="KW-0812">Transmembrane</keyword>
<evidence type="ECO:0000256" key="8">
    <source>
        <dbReference type="ARBA" id="ARBA00023034"/>
    </source>
</evidence>
<comment type="similarity">
    <text evidence="2 11">Belongs to the glycosyltransferase 31 family.</text>
</comment>
<feature type="transmembrane region" description="Helical" evidence="11">
    <location>
        <begin position="7"/>
        <end position="27"/>
    </location>
</feature>
<dbReference type="OrthoDB" id="115198at2759"/>
<dbReference type="Proteomes" id="UP000507470">
    <property type="component" value="Unassembled WGS sequence"/>
</dbReference>
<keyword evidence="6 11" id="KW-0735">Signal-anchor</keyword>
<dbReference type="PANTHER" id="PTHR11214">
    <property type="entry name" value="BETA-1,3-N-ACETYLGLUCOSAMINYLTRANSFERASE"/>
    <property type="match status" value="1"/>
</dbReference>
<keyword evidence="9 11" id="KW-0472">Membrane</keyword>
<keyword evidence="4 12" id="KW-0808">Transferase</keyword>
<name>A0A6J8BHA7_MYTCO</name>
<keyword evidence="8 11" id="KW-0333">Golgi apparatus</keyword>
<dbReference type="Gene3D" id="3.90.550.50">
    <property type="match status" value="1"/>
</dbReference>
<evidence type="ECO:0000256" key="2">
    <source>
        <dbReference type="ARBA" id="ARBA00008661"/>
    </source>
</evidence>
<dbReference type="FunFam" id="3.90.550.50:FF:000001">
    <property type="entry name" value="Hexosyltransferase"/>
    <property type="match status" value="1"/>
</dbReference>
<keyword evidence="10" id="KW-0325">Glycoprotein</keyword>
<gene>
    <name evidence="12" type="ORF">MCOR_17363</name>
</gene>
<evidence type="ECO:0000256" key="11">
    <source>
        <dbReference type="RuleBase" id="RU363063"/>
    </source>
</evidence>
<evidence type="ECO:0000256" key="6">
    <source>
        <dbReference type="ARBA" id="ARBA00022968"/>
    </source>
</evidence>
<reference evidence="12 13" key="1">
    <citation type="submission" date="2020-06" db="EMBL/GenBank/DDBJ databases">
        <authorList>
            <person name="Li R."/>
            <person name="Bekaert M."/>
        </authorList>
    </citation>
    <scope>NUCLEOTIDE SEQUENCE [LARGE SCALE GENOMIC DNA]</scope>
    <source>
        <strain evidence="13">wild</strain>
    </source>
</reference>